<organism evidence="1 2">
    <name type="scientific">Plasmodium ovale wallikeri</name>
    <dbReference type="NCBI Taxonomy" id="864142"/>
    <lineage>
        <taxon>Eukaryota</taxon>
        <taxon>Sar</taxon>
        <taxon>Alveolata</taxon>
        <taxon>Apicomplexa</taxon>
        <taxon>Aconoidasida</taxon>
        <taxon>Haemosporida</taxon>
        <taxon>Plasmodiidae</taxon>
        <taxon>Plasmodium</taxon>
        <taxon>Plasmodium (Plasmodium)</taxon>
    </lineage>
</organism>
<accession>A0A1A8YKM5</accession>
<evidence type="ECO:0000313" key="2">
    <source>
        <dbReference type="Proteomes" id="UP000078550"/>
    </source>
</evidence>
<gene>
    <name evidence="1" type="ORF">POVWA2_006890</name>
</gene>
<sequence length="86" mass="9651">MKKIADTRLRSFSVDDQSRALVTRVEEAKMSAFVLGTGDYEKRATSDAAQIPTVLIITRFTIGFKRKKEYNTNATLPLKIGEIQTV</sequence>
<dbReference type="Proteomes" id="UP000078550">
    <property type="component" value="Unassembled WGS sequence"/>
</dbReference>
<name>A0A1A8YKM5_PLAOA</name>
<proteinExistence type="predicted"/>
<protein>
    <submittedName>
        <fullName evidence="1">Uncharacterized protein</fullName>
    </submittedName>
</protein>
<dbReference type="EMBL" id="FLRE01000025">
    <property type="protein sequence ID" value="SBT31927.1"/>
    <property type="molecule type" value="Genomic_DNA"/>
</dbReference>
<reference evidence="2" key="1">
    <citation type="submission" date="2016-05" db="EMBL/GenBank/DDBJ databases">
        <authorList>
            <person name="Naeem Raeece"/>
        </authorList>
    </citation>
    <scope>NUCLEOTIDE SEQUENCE [LARGE SCALE GENOMIC DNA]</scope>
</reference>
<evidence type="ECO:0000313" key="1">
    <source>
        <dbReference type="EMBL" id="SBT31927.1"/>
    </source>
</evidence>
<dbReference type="AlphaFoldDB" id="A0A1A8YKM5"/>